<evidence type="ECO:0000313" key="3">
    <source>
        <dbReference type="Proteomes" id="UP000824540"/>
    </source>
</evidence>
<dbReference type="AlphaFoldDB" id="A0A8T2P5X0"/>
<accession>A0A8T2P5X0</accession>
<comment type="caution">
    <text evidence="2">The sequence shown here is derived from an EMBL/GenBank/DDBJ whole genome shotgun (WGS) entry which is preliminary data.</text>
</comment>
<reference evidence="2" key="1">
    <citation type="thesis" date="2021" institute="BYU ScholarsArchive" country="Provo, UT, USA">
        <title>Applications of and Algorithms for Genome Assembly and Genomic Analyses with an Emphasis on Marine Teleosts.</title>
        <authorList>
            <person name="Pickett B.D."/>
        </authorList>
    </citation>
    <scope>NUCLEOTIDE SEQUENCE</scope>
    <source>
        <strain evidence="2">HI-2016</strain>
    </source>
</reference>
<feature type="region of interest" description="Disordered" evidence="1">
    <location>
        <begin position="1"/>
        <end position="31"/>
    </location>
</feature>
<gene>
    <name evidence="2" type="ORF">JZ751_003984</name>
</gene>
<dbReference type="Proteomes" id="UP000824540">
    <property type="component" value="Unassembled WGS sequence"/>
</dbReference>
<keyword evidence="3" id="KW-1185">Reference proteome</keyword>
<feature type="compositionally biased region" description="Polar residues" evidence="1">
    <location>
        <begin position="15"/>
        <end position="26"/>
    </location>
</feature>
<name>A0A8T2P5X0_9TELE</name>
<proteinExistence type="predicted"/>
<evidence type="ECO:0000313" key="2">
    <source>
        <dbReference type="EMBL" id="KAG9347965.1"/>
    </source>
</evidence>
<protein>
    <submittedName>
        <fullName evidence="2">Uncharacterized protein</fullName>
    </submittedName>
</protein>
<dbReference type="EMBL" id="JAFBMS010000012">
    <property type="protein sequence ID" value="KAG9347965.1"/>
    <property type="molecule type" value="Genomic_DNA"/>
</dbReference>
<sequence length="98" mass="10805">MATARLYARGRHNDGSPSSLRMNFSSRLKPPAMPSRWTCSLKDEQPDSIDLPALAWKGPASGGLDSGKGRKNGEIQEKKPLLMMIVLLRSHQLTMINS</sequence>
<organism evidence="2 3">
    <name type="scientific">Albula glossodonta</name>
    <name type="common">roundjaw bonefish</name>
    <dbReference type="NCBI Taxonomy" id="121402"/>
    <lineage>
        <taxon>Eukaryota</taxon>
        <taxon>Metazoa</taxon>
        <taxon>Chordata</taxon>
        <taxon>Craniata</taxon>
        <taxon>Vertebrata</taxon>
        <taxon>Euteleostomi</taxon>
        <taxon>Actinopterygii</taxon>
        <taxon>Neopterygii</taxon>
        <taxon>Teleostei</taxon>
        <taxon>Albuliformes</taxon>
        <taxon>Albulidae</taxon>
        <taxon>Albula</taxon>
    </lineage>
</organism>
<feature type="region of interest" description="Disordered" evidence="1">
    <location>
        <begin position="51"/>
        <end position="75"/>
    </location>
</feature>
<evidence type="ECO:0000256" key="1">
    <source>
        <dbReference type="SAM" id="MobiDB-lite"/>
    </source>
</evidence>